<dbReference type="AlphaFoldDB" id="A0AAE2C0A7"/>
<feature type="region of interest" description="Disordered" evidence="1">
    <location>
        <begin position="1"/>
        <end position="114"/>
    </location>
</feature>
<feature type="compositionally biased region" description="Basic residues" evidence="1">
    <location>
        <begin position="9"/>
        <end position="20"/>
    </location>
</feature>
<comment type="caution">
    <text evidence="3">The sequence shown here is derived from an EMBL/GenBank/DDBJ whole genome shotgun (WGS) entry which is preliminary data.</text>
</comment>
<dbReference type="Pfam" id="PF03732">
    <property type="entry name" value="Retrotrans_gag"/>
    <property type="match status" value="1"/>
</dbReference>
<feature type="domain" description="Retrotransposon gag" evidence="2">
    <location>
        <begin position="178"/>
        <end position="269"/>
    </location>
</feature>
<dbReference type="InterPro" id="IPR005162">
    <property type="entry name" value="Retrotrans_gag_dom"/>
</dbReference>
<evidence type="ECO:0000259" key="2">
    <source>
        <dbReference type="Pfam" id="PF03732"/>
    </source>
</evidence>
<feature type="compositionally biased region" description="Basic and acidic residues" evidence="1">
    <location>
        <begin position="70"/>
        <end position="100"/>
    </location>
</feature>
<proteinExistence type="predicted"/>
<gene>
    <name evidence="3" type="ORF">Sango_0801300</name>
</gene>
<reference evidence="3" key="1">
    <citation type="submission" date="2020-06" db="EMBL/GenBank/DDBJ databases">
        <authorList>
            <person name="Li T."/>
            <person name="Hu X."/>
            <person name="Zhang T."/>
            <person name="Song X."/>
            <person name="Zhang H."/>
            <person name="Dai N."/>
            <person name="Sheng W."/>
            <person name="Hou X."/>
            <person name="Wei L."/>
        </authorList>
    </citation>
    <scope>NUCLEOTIDE SEQUENCE</scope>
    <source>
        <strain evidence="3">K16</strain>
        <tissue evidence="3">Leaf</tissue>
    </source>
</reference>
<accession>A0AAE2C0A7</accession>
<sequence length="405" mass="45855">MIEDASTRAAKRAINHFRANRQREPFPLRSPRRGRGTSSAPEDNESRDNDPQDMSLEEEGISQASPPIEPPKRRIRVGERIDRLGRREKGARSSMRENGSRTHNASQQQGATRDPLPLAVAPARRSPFPVQILREALQQRIWIPSLTEYVGTVDLEDHLEKFLAKVDLLDMSDTGYCKIFRTTLSGKAMALFNQLPTHTIKNFEQLSQCFLHHFSINKRYPKTTSYLFIVVQQKQESLRDYVQRFLEAVLEVSHLNHELFASMLQQGLQKGRFKKSITGKPPATLDELLKRAAKYICIEKALKPKANTNNKPKQGNYAPTLTNQSLKHILTSPNATGRMTKWAVELSEHGIEFESRSAIKAQALADFILEVTGNEDSMHSQEWKMFVDGSSTPSRSEVGIVIKSP</sequence>
<reference evidence="3" key="2">
    <citation type="journal article" date="2024" name="Plant">
        <title>Genomic evolution and insights into agronomic trait innovations of Sesamum species.</title>
        <authorList>
            <person name="Miao H."/>
            <person name="Wang L."/>
            <person name="Qu L."/>
            <person name="Liu H."/>
            <person name="Sun Y."/>
            <person name="Le M."/>
            <person name="Wang Q."/>
            <person name="Wei S."/>
            <person name="Zheng Y."/>
            <person name="Lin W."/>
            <person name="Duan Y."/>
            <person name="Cao H."/>
            <person name="Xiong S."/>
            <person name="Wang X."/>
            <person name="Wei L."/>
            <person name="Li C."/>
            <person name="Ma Q."/>
            <person name="Ju M."/>
            <person name="Zhao R."/>
            <person name="Li G."/>
            <person name="Mu C."/>
            <person name="Tian Q."/>
            <person name="Mei H."/>
            <person name="Zhang T."/>
            <person name="Gao T."/>
            <person name="Zhang H."/>
        </authorList>
    </citation>
    <scope>NUCLEOTIDE SEQUENCE</scope>
    <source>
        <strain evidence="3">K16</strain>
    </source>
</reference>
<evidence type="ECO:0000256" key="1">
    <source>
        <dbReference type="SAM" id="MobiDB-lite"/>
    </source>
</evidence>
<dbReference type="PANTHER" id="PTHR33223:SF10">
    <property type="entry name" value="AMINOTRANSFERASE-LIKE PLANT MOBILE DOMAIN-CONTAINING PROTEIN"/>
    <property type="match status" value="1"/>
</dbReference>
<name>A0AAE2C0A7_9LAMI</name>
<dbReference type="Proteomes" id="UP001289374">
    <property type="component" value="Unassembled WGS sequence"/>
</dbReference>
<dbReference type="PANTHER" id="PTHR33223">
    <property type="entry name" value="CCHC-TYPE DOMAIN-CONTAINING PROTEIN"/>
    <property type="match status" value="1"/>
</dbReference>
<dbReference type="EMBL" id="JACGWL010000004">
    <property type="protein sequence ID" value="KAK4404327.1"/>
    <property type="molecule type" value="Genomic_DNA"/>
</dbReference>
<organism evidence="3 4">
    <name type="scientific">Sesamum angolense</name>
    <dbReference type="NCBI Taxonomy" id="2727404"/>
    <lineage>
        <taxon>Eukaryota</taxon>
        <taxon>Viridiplantae</taxon>
        <taxon>Streptophyta</taxon>
        <taxon>Embryophyta</taxon>
        <taxon>Tracheophyta</taxon>
        <taxon>Spermatophyta</taxon>
        <taxon>Magnoliopsida</taxon>
        <taxon>eudicotyledons</taxon>
        <taxon>Gunneridae</taxon>
        <taxon>Pentapetalae</taxon>
        <taxon>asterids</taxon>
        <taxon>lamiids</taxon>
        <taxon>Lamiales</taxon>
        <taxon>Pedaliaceae</taxon>
        <taxon>Sesamum</taxon>
    </lineage>
</organism>
<protein>
    <recommendedName>
        <fullName evidence="2">Retrotransposon gag domain-containing protein</fullName>
    </recommendedName>
</protein>
<keyword evidence="4" id="KW-1185">Reference proteome</keyword>
<feature type="compositionally biased region" description="Polar residues" evidence="1">
    <location>
        <begin position="101"/>
        <end position="111"/>
    </location>
</feature>
<evidence type="ECO:0000313" key="4">
    <source>
        <dbReference type="Proteomes" id="UP001289374"/>
    </source>
</evidence>
<evidence type="ECO:0000313" key="3">
    <source>
        <dbReference type="EMBL" id="KAK4404327.1"/>
    </source>
</evidence>